<dbReference type="InterPro" id="IPR003776">
    <property type="entry name" value="YcaO-like_dom"/>
</dbReference>
<dbReference type="PROSITE" id="PS51664">
    <property type="entry name" value="YCAO"/>
    <property type="match status" value="1"/>
</dbReference>
<reference evidence="2 3" key="1">
    <citation type="submission" date="2024-07" db="EMBL/GenBank/DDBJ databases">
        <authorList>
            <person name="Thanompreechachai J."/>
            <person name="Duangmal K."/>
        </authorList>
    </citation>
    <scope>NUCLEOTIDE SEQUENCE [LARGE SCALE GENOMIC DNA]</scope>
    <source>
        <strain evidence="2 3">LSe6-4</strain>
    </source>
</reference>
<dbReference type="PANTHER" id="PTHR37809:SF1">
    <property type="entry name" value="RIBOSOMAL PROTEIN S12 METHYLTHIOTRANSFERASE ACCESSORY FACTOR YCAO"/>
    <property type="match status" value="1"/>
</dbReference>
<feature type="domain" description="YcaO" evidence="1">
    <location>
        <begin position="318"/>
        <end position="633"/>
    </location>
</feature>
<dbReference type="Gene3D" id="3.30.1330.230">
    <property type="match status" value="2"/>
</dbReference>
<dbReference type="Pfam" id="PF02624">
    <property type="entry name" value="YcaO"/>
    <property type="match status" value="1"/>
</dbReference>
<proteinExistence type="predicted"/>
<comment type="caution">
    <text evidence="2">The sequence shown here is derived from an EMBL/GenBank/DDBJ whole genome shotgun (WGS) entry which is preliminary data.</text>
</comment>
<keyword evidence="3" id="KW-1185">Reference proteome</keyword>
<accession>A0ABV4H8E5</accession>
<dbReference type="Proteomes" id="UP001565927">
    <property type="component" value="Unassembled WGS sequence"/>
</dbReference>
<organism evidence="2 3">
    <name type="scientific">Kineococcus halophytocola</name>
    <dbReference type="NCBI Taxonomy" id="3234027"/>
    <lineage>
        <taxon>Bacteria</taxon>
        <taxon>Bacillati</taxon>
        <taxon>Actinomycetota</taxon>
        <taxon>Actinomycetes</taxon>
        <taxon>Kineosporiales</taxon>
        <taxon>Kineosporiaceae</taxon>
        <taxon>Kineococcus</taxon>
    </lineage>
</organism>
<evidence type="ECO:0000313" key="2">
    <source>
        <dbReference type="EMBL" id="MEZ0166686.1"/>
    </source>
</evidence>
<protein>
    <submittedName>
        <fullName evidence="2">YcaO-like family protein</fullName>
    </submittedName>
</protein>
<dbReference type="EMBL" id="JBGFTU010000026">
    <property type="protein sequence ID" value="MEZ0166686.1"/>
    <property type="molecule type" value="Genomic_DNA"/>
</dbReference>
<gene>
    <name evidence="2" type="ORF">AB2L27_18160</name>
</gene>
<dbReference type="RefSeq" id="WP_370442901.1">
    <property type="nucleotide sequence ID" value="NZ_JBGFTU010000026.1"/>
</dbReference>
<sequence>MTTVAEDVLALSSSVRFRVRGRGEGTCVVVDDDTSVRTLAGDVTARVASAFLARGSMTSADLLDGPGAGVPVQELVDAVADLVAVGVLVRRAPDRPGRVRVVAAGADLGLTERLRGAVSSLATAGGDVVVVVCEDHLDPVVADVLAAERRPGTVVLPLRVGARRCWLGPALDAASCQDCLVVRLRRNVAGVRRGGGPAAAATVDAVAGILRAAVLAVGGAEEAVRARWRDRVLEVGVDDLVTVAHPASCLHSAEPADRPAGPVDLLDRLPVLVSALTGLFEEPVVVTTPAGTHLATTRHCVPAVTAGGSAWTRVTAAGSGATTSAAVTAAVGEALERYSTGFHPGRPTRHCAGDELPADRVLLPRDVFPGSGLPPFPLAVVTDWTALTRWVGGPGGARPSPDTADRWWTPSAAVHFGHPDTTVRVACAPDSNGCAVAPTLPRAVLAATLELLERDAVGRWWWSRTRRPELPVDLAGAAAASLATAGRRLHLLDLTGPVGIPVVVAVSADGSDRDVVLGFGAGLDRGSAVRRAVAEVGQALAAGARRDAWAAQSLTDLPWLLPSGGRPVDDVPASVAGHDLGEVLARLDAAGVPVLVEDLTLAETGVPAARVLAPGLLPWHRPADAAGGWDLPC</sequence>
<dbReference type="PANTHER" id="PTHR37809">
    <property type="entry name" value="RIBOSOMAL PROTEIN S12 METHYLTHIOTRANSFERASE ACCESSORY FACTOR YCAO"/>
    <property type="match status" value="1"/>
</dbReference>
<evidence type="ECO:0000313" key="3">
    <source>
        <dbReference type="Proteomes" id="UP001565927"/>
    </source>
</evidence>
<evidence type="ECO:0000259" key="1">
    <source>
        <dbReference type="PROSITE" id="PS51664"/>
    </source>
</evidence>
<name>A0ABV4H8E5_9ACTN</name>